<reference evidence="1 2" key="1">
    <citation type="submission" date="2019-12" db="EMBL/GenBank/DDBJ databases">
        <title>Genomic-based taxomic classification of the family Erythrobacteraceae.</title>
        <authorList>
            <person name="Xu L."/>
        </authorList>
    </citation>
    <scope>NUCLEOTIDE SEQUENCE [LARGE SCALE GENOMIC DNA]</scope>
    <source>
        <strain evidence="1 2">JCM 17802</strain>
    </source>
</reference>
<dbReference type="RefSeq" id="WP_160597072.1">
    <property type="nucleotide sequence ID" value="NZ_WTYS01000001.1"/>
</dbReference>
<dbReference type="AlphaFoldDB" id="A0A6I4SJ80"/>
<accession>A0A6I4SJ80</accession>
<protein>
    <submittedName>
        <fullName evidence="1">Uncharacterized protein</fullName>
    </submittedName>
</protein>
<gene>
    <name evidence="1" type="ORF">GRI36_02730</name>
</gene>
<proteinExistence type="predicted"/>
<organism evidence="1 2">
    <name type="scientific">Pontixanthobacter gangjinensis</name>
    <dbReference type="NCBI Taxonomy" id="1028742"/>
    <lineage>
        <taxon>Bacteria</taxon>
        <taxon>Pseudomonadati</taxon>
        <taxon>Pseudomonadota</taxon>
        <taxon>Alphaproteobacteria</taxon>
        <taxon>Sphingomonadales</taxon>
        <taxon>Erythrobacteraceae</taxon>
        <taxon>Pontixanthobacter</taxon>
    </lineage>
</organism>
<keyword evidence="2" id="KW-1185">Reference proteome</keyword>
<comment type="caution">
    <text evidence="1">The sequence shown here is derived from an EMBL/GenBank/DDBJ whole genome shotgun (WGS) entry which is preliminary data.</text>
</comment>
<evidence type="ECO:0000313" key="1">
    <source>
        <dbReference type="EMBL" id="MXO55789.1"/>
    </source>
</evidence>
<sequence>MKDPDRVFLQMWGPTRDFLIANHEFYVSEAKRRLLDQFTDESMEADANAFADAWLAAKPFNPDYDDPGSDYEQANDESIVFYQSLADLRDNTRLSIIAGMFHEWEKQVRDWLGKELGHHGYGKHLHAAVWSAKFDDLFDFFEKCGWDARARGFFDELNRCQLVTNVYKHGTGRSFETLKAIAPDLAGKNGGLPAFFVSALDFSALTVTDDNLTRFAEAITSFWRELPENIFFSQVAEVPKWLDRALRKEKAEKAASA</sequence>
<dbReference type="OrthoDB" id="1354489at2"/>
<dbReference type="EMBL" id="WTYS01000001">
    <property type="protein sequence ID" value="MXO55789.1"/>
    <property type="molecule type" value="Genomic_DNA"/>
</dbReference>
<name>A0A6I4SJ80_9SPHN</name>
<dbReference type="Proteomes" id="UP000468943">
    <property type="component" value="Unassembled WGS sequence"/>
</dbReference>
<evidence type="ECO:0000313" key="2">
    <source>
        <dbReference type="Proteomes" id="UP000468943"/>
    </source>
</evidence>